<proteinExistence type="predicted"/>
<gene>
    <name evidence="1" type="ORF">BLNAU_10754</name>
</gene>
<organism evidence="1 2">
    <name type="scientific">Blattamonas nauphoetae</name>
    <dbReference type="NCBI Taxonomy" id="2049346"/>
    <lineage>
        <taxon>Eukaryota</taxon>
        <taxon>Metamonada</taxon>
        <taxon>Preaxostyla</taxon>
        <taxon>Oxymonadida</taxon>
        <taxon>Blattamonas</taxon>
    </lineage>
</organism>
<evidence type="ECO:0000313" key="2">
    <source>
        <dbReference type="Proteomes" id="UP001281761"/>
    </source>
</evidence>
<dbReference type="Proteomes" id="UP001281761">
    <property type="component" value="Unassembled WGS sequence"/>
</dbReference>
<accession>A0ABQ9XS44</accession>
<keyword evidence="2" id="KW-1185">Reference proteome</keyword>
<reference evidence="1 2" key="1">
    <citation type="journal article" date="2022" name="bioRxiv">
        <title>Genomics of Preaxostyla Flagellates Illuminates Evolutionary Transitions and the Path Towards Mitochondrial Loss.</title>
        <authorList>
            <person name="Novak L.V.F."/>
            <person name="Treitli S.C."/>
            <person name="Pyrih J."/>
            <person name="Halakuc P."/>
            <person name="Pipaliya S.V."/>
            <person name="Vacek V."/>
            <person name="Brzon O."/>
            <person name="Soukal P."/>
            <person name="Eme L."/>
            <person name="Dacks J.B."/>
            <person name="Karnkowska A."/>
            <person name="Elias M."/>
            <person name="Hampl V."/>
        </authorList>
    </citation>
    <scope>NUCLEOTIDE SEQUENCE [LARGE SCALE GENOMIC DNA]</scope>
    <source>
        <strain evidence="1">NAU3</strain>
        <tissue evidence="1">Gut</tissue>
    </source>
</reference>
<name>A0ABQ9XS44_9EUKA</name>
<sequence>MILNDLGRPKYQNASSYRSATSCSLSHSTRDAGPVFMTTVAHHTCPVMCCGLSTDVSRARFSSWINLRLARNEHGTIVVHVVQPADPLIHPSSTNRTWMDTRCKSTEFVGLPSDSLLVCVCVDLCLSLTTHALPLPLPLPHHHTLPLPSASLSPPTPSHSPLPLPHHPHPPTPLCLCLSLSTLGVAHAGFFSFEARAPPPASTFLRLQYQTLRWKEMILKATRNGVSLKPHTHVLFGGSVVCGAGMSDSGVCLACEHRPAITAPSQLGSGVGGEWLSVSCLMSELTSRLDQHNLAGWIKCIESRLGRMSNSALERRDTRTLIDGRGLNETCERCLSATPSSDNGFACPSHCHTVPELWKGTNRRKRKKEPSRQEPANISNDFWLHWENTPSLSERFGFSLAILPRWSPHTPESKPSIPTTPRHPSLWQRVQSIAQLHLLFMKPARSSFKIEKLRPLPHPVELKLHENTFQARQCRSVQTLISRLFSLGSPTERNDEGHTSDAQMSIPLFESNLLTKIFKIIAHSSFNMGELTQTHLWEGPSQHHTRCPARTPHLPIRDDFCAD</sequence>
<comment type="caution">
    <text evidence="1">The sequence shown here is derived from an EMBL/GenBank/DDBJ whole genome shotgun (WGS) entry which is preliminary data.</text>
</comment>
<dbReference type="EMBL" id="JARBJD010000080">
    <property type="protein sequence ID" value="KAK2954255.1"/>
    <property type="molecule type" value="Genomic_DNA"/>
</dbReference>
<evidence type="ECO:0000313" key="1">
    <source>
        <dbReference type="EMBL" id="KAK2954255.1"/>
    </source>
</evidence>
<protein>
    <submittedName>
        <fullName evidence="1">Uncharacterized protein</fullName>
    </submittedName>
</protein>